<dbReference type="GO" id="GO:0003723">
    <property type="term" value="F:RNA binding"/>
    <property type="evidence" value="ECO:0007669"/>
    <property type="project" value="UniProtKB-UniRule"/>
</dbReference>
<dbReference type="FunFam" id="3.30.70.330:FF:000148">
    <property type="entry name" value="Putative CUGBP Elav-like family member 3"/>
    <property type="match status" value="1"/>
</dbReference>
<evidence type="ECO:0000259" key="10">
    <source>
        <dbReference type="PROSITE" id="PS50102"/>
    </source>
</evidence>
<dbReference type="InterPro" id="IPR000504">
    <property type="entry name" value="RRM_dom"/>
</dbReference>
<keyword evidence="6" id="KW-0677">Repeat</keyword>
<evidence type="ECO:0000313" key="12">
    <source>
        <dbReference type="Proteomes" id="UP001108240"/>
    </source>
</evidence>
<dbReference type="Pfam" id="PF00076">
    <property type="entry name" value="RRM_1"/>
    <property type="match status" value="3"/>
</dbReference>
<keyword evidence="4" id="KW-0963">Cytoplasm</keyword>
<evidence type="ECO:0000256" key="5">
    <source>
        <dbReference type="ARBA" id="ARBA00022664"/>
    </source>
</evidence>
<accession>A0A9J8AJU8</accession>
<evidence type="ECO:0000256" key="6">
    <source>
        <dbReference type="ARBA" id="ARBA00022737"/>
    </source>
</evidence>
<reference evidence="11" key="2">
    <citation type="submission" date="2025-09" db="UniProtKB">
        <authorList>
            <consortium name="Ensembl"/>
        </authorList>
    </citation>
    <scope>IDENTIFICATION</scope>
</reference>
<dbReference type="GO" id="GO:0005634">
    <property type="term" value="C:nucleus"/>
    <property type="evidence" value="ECO:0007669"/>
    <property type="project" value="UniProtKB-SubCell"/>
</dbReference>
<proteinExistence type="inferred from homology"/>
<feature type="domain" description="RRM" evidence="10">
    <location>
        <begin position="95"/>
        <end position="175"/>
    </location>
</feature>
<keyword evidence="7 9" id="KW-0694">RNA-binding</keyword>
<dbReference type="CDD" id="cd12635">
    <property type="entry name" value="RRM2_CELF3_4_5_6"/>
    <property type="match status" value="1"/>
</dbReference>
<keyword evidence="12" id="KW-1185">Reference proteome</keyword>
<dbReference type="CDD" id="cd12632">
    <property type="entry name" value="RRM1_CELF3_4_5_6"/>
    <property type="match status" value="1"/>
</dbReference>
<keyword evidence="5" id="KW-0507">mRNA processing</keyword>
<evidence type="ECO:0000256" key="4">
    <source>
        <dbReference type="ARBA" id="ARBA00022490"/>
    </source>
</evidence>
<evidence type="ECO:0000313" key="11">
    <source>
        <dbReference type="Ensembl" id="ENSCCRP00000142831.1"/>
    </source>
</evidence>
<dbReference type="GeneTree" id="ENSGT00940000154716"/>
<name>A0A9J8AJU8_CYPCA</name>
<protein>
    <submittedName>
        <fullName evidence="11">Cugbp, Elav-like family member 3b</fullName>
    </submittedName>
</protein>
<dbReference type="CDD" id="cd12639">
    <property type="entry name" value="RRM3_CELF3_4_5_6"/>
    <property type="match status" value="1"/>
</dbReference>
<dbReference type="Gene3D" id="3.30.70.330">
    <property type="match status" value="3"/>
</dbReference>
<evidence type="ECO:0000256" key="8">
    <source>
        <dbReference type="ARBA" id="ARBA00023242"/>
    </source>
</evidence>
<evidence type="ECO:0000256" key="2">
    <source>
        <dbReference type="ARBA" id="ARBA00004496"/>
    </source>
</evidence>
<dbReference type="InterPro" id="IPR034648">
    <property type="entry name" value="CELF3/4/5/6_RRM1"/>
</dbReference>
<organism evidence="11 12">
    <name type="scientific">Cyprinus carpio carpio</name>
    <dbReference type="NCBI Taxonomy" id="630221"/>
    <lineage>
        <taxon>Eukaryota</taxon>
        <taxon>Metazoa</taxon>
        <taxon>Chordata</taxon>
        <taxon>Craniata</taxon>
        <taxon>Vertebrata</taxon>
        <taxon>Euteleostomi</taxon>
        <taxon>Actinopterygii</taxon>
        <taxon>Neopterygii</taxon>
        <taxon>Teleostei</taxon>
        <taxon>Ostariophysi</taxon>
        <taxon>Cypriniformes</taxon>
        <taxon>Cyprinidae</taxon>
        <taxon>Cyprininae</taxon>
        <taxon>Cyprinus</taxon>
    </lineage>
</organism>
<evidence type="ECO:0000256" key="3">
    <source>
        <dbReference type="ARBA" id="ARBA00009621"/>
    </source>
</evidence>
<dbReference type="AlphaFoldDB" id="A0A9J8AJU8"/>
<dbReference type="InterPro" id="IPR012677">
    <property type="entry name" value="Nucleotide-bd_a/b_plait_sf"/>
</dbReference>
<feature type="domain" description="RRM" evidence="10">
    <location>
        <begin position="375"/>
        <end position="453"/>
    </location>
</feature>
<comment type="similarity">
    <text evidence="3">Belongs to the CELF/BRUNOL family.</text>
</comment>
<keyword evidence="8" id="KW-0539">Nucleus</keyword>
<dbReference type="PROSITE" id="PS50102">
    <property type="entry name" value="RRM"/>
    <property type="match status" value="3"/>
</dbReference>
<dbReference type="Proteomes" id="UP001108240">
    <property type="component" value="Unplaced"/>
</dbReference>
<evidence type="ECO:0000256" key="9">
    <source>
        <dbReference type="PROSITE-ProRule" id="PRU00176"/>
    </source>
</evidence>
<dbReference type="GO" id="GO:0006397">
    <property type="term" value="P:mRNA processing"/>
    <property type="evidence" value="ECO:0007669"/>
    <property type="project" value="UniProtKB-KW"/>
</dbReference>
<dbReference type="Ensembl" id="ENSCCRT00000171417.1">
    <property type="protein sequence ID" value="ENSCCRP00000142831.1"/>
    <property type="gene ID" value="ENSCCRG00000029386.2"/>
</dbReference>
<sequence>MKEPDAIKLFIGQIPRNLEEKDLKPIFEQFGKIYELTVIKDKYTGVHKGCAFLTYCARESAVKAQSALHEQKTLPGMNRPIQVKPADSEGRGEDRKLFVGMLGKQQSDEDVRKMFEPFGSIDECTVLRGPDGTSKGCAFVKFQSHSEAQSAINSLHGSRTLPGASSSVVVKFADTDKERGMRRMQQVASQLSIYSPVTLNFNAYNAYTQAVLQQQALAAQSSYLSPVSTVAALQMQQMAAFNANGIIAAPSSGESHLHHTSSITAELLALQERGANTPPTIAATPISALPPLNGYSPVPATNNGQPVSEIYSNGVHPYQAQSPALDPLQQAYAGMQYYTAAYPTAYGLVSQPFLQQPTLVAQQQPQLQREGPEGCNIFIYHLPQEFTDSEMLQMFLTFGNVISAKVFVDRATNQSKCFGFVSFDNPASAQTAIQAMNGFQIGMKRLKVQLKRPKDANRPY</sequence>
<evidence type="ECO:0000256" key="7">
    <source>
        <dbReference type="ARBA" id="ARBA00022884"/>
    </source>
</evidence>
<reference evidence="11" key="1">
    <citation type="submission" date="2025-08" db="UniProtKB">
        <authorList>
            <consortium name="Ensembl"/>
        </authorList>
    </citation>
    <scope>IDENTIFICATION</scope>
</reference>
<dbReference type="PANTHER" id="PTHR24012">
    <property type="entry name" value="RNA BINDING PROTEIN"/>
    <property type="match status" value="1"/>
</dbReference>
<dbReference type="SUPFAM" id="SSF54928">
    <property type="entry name" value="RNA-binding domain, RBD"/>
    <property type="match status" value="2"/>
</dbReference>
<dbReference type="GO" id="GO:0005737">
    <property type="term" value="C:cytoplasm"/>
    <property type="evidence" value="ECO:0007669"/>
    <property type="project" value="UniProtKB-SubCell"/>
</dbReference>
<dbReference type="FunFam" id="3.30.70.330:FF:000010">
    <property type="entry name" value="CUGBP Elav-like family member 4 isoform 3"/>
    <property type="match status" value="1"/>
</dbReference>
<comment type="subcellular location">
    <subcellularLocation>
        <location evidence="2">Cytoplasm</location>
    </subcellularLocation>
    <subcellularLocation>
        <location evidence="1">Nucleus</location>
    </subcellularLocation>
</comment>
<dbReference type="FunFam" id="3.30.70.330:FF:000007">
    <property type="entry name" value="CUGBP Elav-like family member 4 isoform 3"/>
    <property type="match status" value="1"/>
</dbReference>
<dbReference type="InterPro" id="IPR035979">
    <property type="entry name" value="RBD_domain_sf"/>
</dbReference>
<dbReference type="SMART" id="SM00360">
    <property type="entry name" value="RRM"/>
    <property type="match status" value="3"/>
</dbReference>
<feature type="domain" description="RRM" evidence="10">
    <location>
        <begin position="7"/>
        <end position="88"/>
    </location>
</feature>
<evidence type="ECO:0000256" key="1">
    <source>
        <dbReference type="ARBA" id="ARBA00004123"/>
    </source>
</evidence>